<dbReference type="PANTHER" id="PTHR43580:SF2">
    <property type="entry name" value="CYTOKINE-LIKE NUCLEAR FACTOR N-PAC"/>
    <property type="match status" value="1"/>
</dbReference>
<evidence type="ECO:0000256" key="1">
    <source>
        <dbReference type="ARBA" id="ARBA00009080"/>
    </source>
</evidence>
<comment type="similarity">
    <text evidence="1">Belongs to the HIBADH-related family.</text>
</comment>
<dbReference type="InterPro" id="IPR051265">
    <property type="entry name" value="HIBADH-related_NP60_sf"/>
</dbReference>
<dbReference type="Proteomes" id="UP000629371">
    <property type="component" value="Unassembled WGS sequence"/>
</dbReference>
<dbReference type="PANTHER" id="PTHR43580">
    <property type="entry name" value="OXIDOREDUCTASE GLYR1-RELATED"/>
    <property type="match status" value="1"/>
</dbReference>
<feature type="domain" description="6-phosphogluconate dehydrogenase NADP-binding" evidence="3">
    <location>
        <begin position="16"/>
        <end position="165"/>
    </location>
</feature>
<name>A0ABS1MSC4_9ACTN</name>
<dbReference type="EMBL" id="JAERRI010000007">
    <property type="protein sequence ID" value="MBL1090638.1"/>
    <property type="molecule type" value="Genomic_DNA"/>
</dbReference>
<feature type="domain" description="NADPH-dependent reductive aminase-like C-terminal" evidence="4">
    <location>
        <begin position="171"/>
        <end position="295"/>
    </location>
</feature>
<proteinExistence type="inferred from homology"/>
<keyword evidence="2" id="KW-0560">Oxidoreductase</keyword>
<organism evidence="5 6">
    <name type="scientific">Streptomyces siderophoricus</name>
    <dbReference type="NCBI Taxonomy" id="2802281"/>
    <lineage>
        <taxon>Bacteria</taxon>
        <taxon>Bacillati</taxon>
        <taxon>Actinomycetota</taxon>
        <taxon>Actinomycetes</taxon>
        <taxon>Kitasatosporales</taxon>
        <taxon>Streptomycetaceae</taxon>
        <taxon>Streptomyces</taxon>
    </lineage>
</organism>
<dbReference type="InterPro" id="IPR015815">
    <property type="entry name" value="HIBADH-related"/>
</dbReference>
<dbReference type="InterPro" id="IPR048666">
    <property type="entry name" value="RedAm-like_C"/>
</dbReference>
<dbReference type="Gene3D" id="3.40.50.720">
    <property type="entry name" value="NAD(P)-binding Rossmann-like Domain"/>
    <property type="match status" value="1"/>
</dbReference>
<evidence type="ECO:0000259" key="4">
    <source>
        <dbReference type="Pfam" id="PF21761"/>
    </source>
</evidence>
<dbReference type="InterPro" id="IPR036291">
    <property type="entry name" value="NAD(P)-bd_dom_sf"/>
</dbReference>
<dbReference type="Pfam" id="PF03446">
    <property type="entry name" value="NAD_binding_2"/>
    <property type="match status" value="1"/>
</dbReference>
<evidence type="ECO:0000259" key="3">
    <source>
        <dbReference type="Pfam" id="PF03446"/>
    </source>
</evidence>
<dbReference type="PIRSF" id="PIRSF000103">
    <property type="entry name" value="HIBADH"/>
    <property type="match status" value="1"/>
</dbReference>
<accession>A0ABS1MSC4</accession>
<sequence length="299" mass="29985">MTTGPEPTPAALPAPVTVIGLGNLGRAIAGALLRDGHPVTVWNRSPARAEPLVARGATAAATVAEAIAAADLVIVALLDSPAAHEVLTGAAGAVGGRALVNLTSGGPEDARALAAWAAQHGAEYLHGAVYAVPQTIGTAQSSVTYSGSAAAHRRWRAPLDLLGKGTFLGADAGRASGYDVAVLAGMYGMLGGFFHAAAMAKAAGISTAELTPRLVSWLTDLFPALATFAEEIDSGDYTTGESSLAMNATGLETIIRASQTQGIPASTLAPLKALIDRQVAGGHGSESLARVAELLLSGP</sequence>
<keyword evidence="6" id="KW-1185">Reference proteome</keyword>
<dbReference type="SUPFAM" id="SSF51735">
    <property type="entry name" value="NAD(P)-binding Rossmann-fold domains"/>
    <property type="match status" value="1"/>
</dbReference>
<dbReference type="Gene3D" id="1.10.1040.10">
    <property type="entry name" value="N-(1-d-carboxylethyl)-l-norvaline Dehydrogenase, domain 2"/>
    <property type="match status" value="1"/>
</dbReference>
<dbReference type="InterPro" id="IPR013328">
    <property type="entry name" value="6PGD_dom2"/>
</dbReference>
<evidence type="ECO:0000313" key="5">
    <source>
        <dbReference type="EMBL" id="MBL1090638.1"/>
    </source>
</evidence>
<dbReference type="InterPro" id="IPR006115">
    <property type="entry name" value="6PGDH_NADP-bd"/>
</dbReference>
<comment type="caution">
    <text evidence="5">The sequence shown here is derived from an EMBL/GenBank/DDBJ whole genome shotgun (WGS) entry which is preliminary data.</text>
</comment>
<gene>
    <name evidence="5" type="ORF">JK360_14735</name>
</gene>
<dbReference type="RefSeq" id="WP_201804247.1">
    <property type="nucleotide sequence ID" value="NZ_JAERRI010000007.1"/>
</dbReference>
<evidence type="ECO:0000313" key="6">
    <source>
        <dbReference type="Proteomes" id="UP000629371"/>
    </source>
</evidence>
<protein>
    <submittedName>
        <fullName evidence="5">NAD(P)-dependent oxidoreductase</fullName>
    </submittedName>
</protein>
<dbReference type="Pfam" id="PF21761">
    <property type="entry name" value="RedAm-like_C"/>
    <property type="match status" value="1"/>
</dbReference>
<evidence type="ECO:0000256" key="2">
    <source>
        <dbReference type="ARBA" id="ARBA00023002"/>
    </source>
</evidence>
<reference evidence="5 6" key="1">
    <citation type="submission" date="2021-01" db="EMBL/GenBank/DDBJ databases">
        <title>WGS of actinomycetes isolated from Thailand.</title>
        <authorList>
            <person name="Thawai C."/>
        </authorList>
    </citation>
    <scope>NUCLEOTIDE SEQUENCE [LARGE SCALE GENOMIC DNA]</scope>
    <source>
        <strain evidence="5 6">CH9-7</strain>
    </source>
</reference>